<gene>
    <name evidence="1" type="ORF">CEXT_103871</name>
</gene>
<evidence type="ECO:0000313" key="2">
    <source>
        <dbReference type="Proteomes" id="UP001054945"/>
    </source>
</evidence>
<accession>A0AAV4QE63</accession>
<comment type="caution">
    <text evidence="1">The sequence shown here is derived from an EMBL/GenBank/DDBJ whole genome shotgun (WGS) entry which is preliminary data.</text>
</comment>
<dbReference type="EMBL" id="BPLR01005973">
    <property type="protein sequence ID" value="GIY06552.1"/>
    <property type="molecule type" value="Genomic_DNA"/>
</dbReference>
<sequence length="84" mass="9726">MLYIRRKARTEETKDLSTLHKPARRNFKKNSHSWRLWKFSELLTPPPLGDILCTTVAILIASIQRGSDRARRKGRGGRKVVRKG</sequence>
<dbReference type="Proteomes" id="UP001054945">
    <property type="component" value="Unassembled WGS sequence"/>
</dbReference>
<organism evidence="1 2">
    <name type="scientific">Caerostris extrusa</name>
    <name type="common">Bark spider</name>
    <name type="synonym">Caerostris bankana</name>
    <dbReference type="NCBI Taxonomy" id="172846"/>
    <lineage>
        <taxon>Eukaryota</taxon>
        <taxon>Metazoa</taxon>
        <taxon>Ecdysozoa</taxon>
        <taxon>Arthropoda</taxon>
        <taxon>Chelicerata</taxon>
        <taxon>Arachnida</taxon>
        <taxon>Araneae</taxon>
        <taxon>Araneomorphae</taxon>
        <taxon>Entelegynae</taxon>
        <taxon>Araneoidea</taxon>
        <taxon>Araneidae</taxon>
        <taxon>Caerostris</taxon>
    </lineage>
</organism>
<keyword evidence="2" id="KW-1185">Reference proteome</keyword>
<name>A0AAV4QE63_CAEEX</name>
<dbReference type="AlphaFoldDB" id="A0AAV4QE63"/>
<reference evidence="1 2" key="1">
    <citation type="submission" date="2021-06" db="EMBL/GenBank/DDBJ databases">
        <title>Caerostris extrusa draft genome.</title>
        <authorList>
            <person name="Kono N."/>
            <person name="Arakawa K."/>
        </authorList>
    </citation>
    <scope>NUCLEOTIDE SEQUENCE [LARGE SCALE GENOMIC DNA]</scope>
</reference>
<evidence type="ECO:0000313" key="1">
    <source>
        <dbReference type="EMBL" id="GIY06552.1"/>
    </source>
</evidence>
<proteinExistence type="predicted"/>
<protein>
    <submittedName>
        <fullName evidence="1">Uncharacterized protein</fullName>
    </submittedName>
</protein>